<sequence>MNQGMLPSKNPKVNQTAWSIGVSIIQTISKHLLILEQPQSTVALEGESVTLACSISDPTGSVTWIRNNLHIHNLGLDDSGTYTCIIFGTILVSFHPSHKTVLPGCT</sequence>
<dbReference type="InterPro" id="IPR003598">
    <property type="entry name" value="Ig_sub2"/>
</dbReference>
<evidence type="ECO:0000313" key="2">
    <source>
        <dbReference type="Ensembl" id="ENSORLP00000026301.1"/>
    </source>
</evidence>
<dbReference type="InParanoid" id="A0A3B3H343"/>
<dbReference type="InterPro" id="IPR036179">
    <property type="entry name" value="Ig-like_dom_sf"/>
</dbReference>
<protein>
    <recommendedName>
        <fullName evidence="1">Ig-like domain-containing protein</fullName>
    </recommendedName>
</protein>
<dbReference type="InterPro" id="IPR003599">
    <property type="entry name" value="Ig_sub"/>
</dbReference>
<dbReference type="Bgee" id="ENSORLG00000024770">
    <property type="expression patterns" value="Expressed in bone element and 5 other cell types or tissues"/>
</dbReference>
<dbReference type="AlphaFoldDB" id="A0A3B3H343"/>
<dbReference type="SMART" id="SM00409">
    <property type="entry name" value="IG"/>
    <property type="match status" value="1"/>
</dbReference>
<dbReference type="Ensembl" id="ENSORLT00000036483.1">
    <property type="protein sequence ID" value="ENSORLP00000026301.1"/>
    <property type="gene ID" value="ENSORLG00000024770.1"/>
</dbReference>
<dbReference type="PROSITE" id="PS50835">
    <property type="entry name" value="IG_LIKE"/>
    <property type="match status" value="1"/>
</dbReference>
<reference evidence="2" key="2">
    <citation type="submission" date="2025-08" db="UniProtKB">
        <authorList>
            <consortium name="Ensembl"/>
        </authorList>
    </citation>
    <scope>IDENTIFICATION</scope>
    <source>
        <strain evidence="2">Hd-rR</strain>
    </source>
</reference>
<dbReference type="InterPro" id="IPR013783">
    <property type="entry name" value="Ig-like_fold"/>
</dbReference>
<keyword evidence="3" id="KW-1185">Reference proteome</keyword>
<proteinExistence type="predicted"/>
<accession>A0A3B3H343</accession>
<feature type="domain" description="Ig-like" evidence="1">
    <location>
        <begin position="11"/>
        <end position="86"/>
    </location>
</feature>
<dbReference type="Proteomes" id="UP000001038">
    <property type="component" value="Chromosome 17"/>
</dbReference>
<dbReference type="Pfam" id="PF13927">
    <property type="entry name" value="Ig_3"/>
    <property type="match status" value="1"/>
</dbReference>
<name>A0A3B3H343_ORYLA</name>
<reference evidence="2" key="3">
    <citation type="submission" date="2025-09" db="UniProtKB">
        <authorList>
            <consortium name="Ensembl"/>
        </authorList>
    </citation>
    <scope>IDENTIFICATION</scope>
    <source>
        <strain evidence="2">Hd-rR</strain>
    </source>
</reference>
<dbReference type="SMART" id="SM00408">
    <property type="entry name" value="IGc2"/>
    <property type="match status" value="1"/>
</dbReference>
<evidence type="ECO:0000259" key="1">
    <source>
        <dbReference type="PROSITE" id="PS50835"/>
    </source>
</evidence>
<dbReference type="Gene3D" id="2.60.40.10">
    <property type="entry name" value="Immunoglobulins"/>
    <property type="match status" value="1"/>
</dbReference>
<organism evidence="2 3">
    <name type="scientific">Oryzias latipes</name>
    <name type="common">Japanese rice fish</name>
    <name type="synonym">Japanese killifish</name>
    <dbReference type="NCBI Taxonomy" id="8090"/>
    <lineage>
        <taxon>Eukaryota</taxon>
        <taxon>Metazoa</taxon>
        <taxon>Chordata</taxon>
        <taxon>Craniata</taxon>
        <taxon>Vertebrata</taxon>
        <taxon>Euteleostomi</taxon>
        <taxon>Actinopterygii</taxon>
        <taxon>Neopterygii</taxon>
        <taxon>Teleostei</taxon>
        <taxon>Neoteleostei</taxon>
        <taxon>Acanthomorphata</taxon>
        <taxon>Ovalentaria</taxon>
        <taxon>Atherinomorphae</taxon>
        <taxon>Beloniformes</taxon>
        <taxon>Adrianichthyidae</taxon>
        <taxon>Oryziinae</taxon>
        <taxon>Oryzias</taxon>
    </lineage>
</organism>
<dbReference type="STRING" id="8090.ENSORLP00000026301"/>
<dbReference type="InterPro" id="IPR007110">
    <property type="entry name" value="Ig-like_dom"/>
</dbReference>
<evidence type="ECO:0000313" key="3">
    <source>
        <dbReference type="Proteomes" id="UP000001038"/>
    </source>
</evidence>
<reference evidence="2 3" key="1">
    <citation type="journal article" date="2007" name="Nature">
        <title>The medaka draft genome and insights into vertebrate genome evolution.</title>
        <authorList>
            <person name="Kasahara M."/>
            <person name="Naruse K."/>
            <person name="Sasaki S."/>
            <person name="Nakatani Y."/>
            <person name="Qu W."/>
            <person name="Ahsan B."/>
            <person name="Yamada T."/>
            <person name="Nagayasu Y."/>
            <person name="Doi K."/>
            <person name="Kasai Y."/>
            <person name="Jindo T."/>
            <person name="Kobayashi D."/>
            <person name="Shimada A."/>
            <person name="Toyoda A."/>
            <person name="Kuroki Y."/>
            <person name="Fujiyama A."/>
            <person name="Sasaki T."/>
            <person name="Shimizu A."/>
            <person name="Asakawa S."/>
            <person name="Shimizu N."/>
            <person name="Hashimoto S."/>
            <person name="Yang J."/>
            <person name="Lee Y."/>
            <person name="Matsushima K."/>
            <person name="Sugano S."/>
            <person name="Sakaizumi M."/>
            <person name="Narita T."/>
            <person name="Ohishi K."/>
            <person name="Haga S."/>
            <person name="Ohta F."/>
            <person name="Nomoto H."/>
            <person name="Nogata K."/>
            <person name="Morishita T."/>
            <person name="Endo T."/>
            <person name="Shin-I T."/>
            <person name="Takeda H."/>
            <person name="Morishita S."/>
            <person name="Kohara Y."/>
        </authorList>
    </citation>
    <scope>NUCLEOTIDE SEQUENCE [LARGE SCALE GENOMIC DNA]</scope>
    <source>
        <strain evidence="2 3">Hd-rR</strain>
    </source>
</reference>
<dbReference type="SUPFAM" id="SSF48726">
    <property type="entry name" value="Immunoglobulin"/>
    <property type="match status" value="1"/>
</dbReference>